<proteinExistence type="predicted"/>
<keyword evidence="3" id="KW-1185">Reference proteome</keyword>
<dbReference type="AlphaFoldDB" id="A0A9D4GFH6"/>
<gene>
    <name evidence="2" type="ORF">DPMN_117731</name>
</gene>
<reference evidence="2" key="1">
    <citation type="journal article" date="2019" name="bioRxiv">
        <title>The Genome of the Zebra Mussel, Dreissena polymorpha: A Resource for Invasive Species Research.</title>
        <authorList>
            <person name="McCartney M.A."/>
            <person name="Auch B."/>
            <person name="Kono T."/>
            <person name="Mallez S."/>
            <person name="Zhang Y."/>
            <person name="Obille A."/>
            <person name="Becker A."/>
            <person name="Abrahante J.E."/>
            <person name="Garbe J."/>
            <person name="Badalamenti J.P."/>
            <person name="Herman A."/>
            <person name="Mangelson H."/>
            <person name="Liachko I."/>
            <person name="Sullivan S."/>
            <person name="Sone E.D."/>
            <person name="Koren S."/>
            <person name="Silverstein K.A.T."/>
            <person name="Beckman K.B."/>
            <person name="Gohl D.M."/>
        </authorList>
    </citation>
    <scope>NUCLEOTIDE SEQUENCE</scope>
    <source>
        <strain evidence="2">Duluth1</strain>
        <tissue evidence="2">Whole animal</tissue>
    </source>
</reference>
<evidence type="ECO:0000256" key="1">
    <source>
        <dbReference type="SAM" id="SignalP"/>
    </source>
</evidence>
<evidence type="ECO:0000313" key="3">
    <source>
        <dbReference type="Proteomes" id="UP000828390"/>
    </source>
</evidence>
<keyword evidence="1" id="KW-0732">Signal</keyword>
<accession>A0A9D4GFH6</accession>
<dbReference type="Proteomes" id="UP000828390">
    <property type="component" value="Unassembled WGS sequence"/>
</dbReference>
<organism evidence="2 3">
    <name type="scientific">Dreissena polymorpha</name>
    <name type="common">Zebra mussel</name>
    <name type="synonym">Mytilus polymorpha</name>
    <dbReference type="NCBI Taxonomy" id="45954"/>
    <lineage>
        <taxon>Eukaryota</taxon>
        <taxon>Metazoa</taxon>
        <taxon>Spiralia</taxon>
        <taxon>Lophotrochozoa</taxon>
        <taxon>Mollusca</taxon>
        <taxon>Bivalvia</taxon>
        <taxon>Autobranchia</taxon>
        <taxon>Heteroconchia</taxon>
        <taxon>Euheterodonta</taxon>
        <taxon>Imparidentia</taxon>
        <taxon>Neoheterodontei</taxon>
        <taxon>Myida</taxon>
        <taxon>Dreissenoidea</taxon>
        <taxon>Dreissenidae</taxon>
        <taxon>Dreissena</taxon>
    </lineage>
</organism>
<protein>
    <submittedName>
        <fullName evidence="2">Uncharacterized protein</fullName>
    </submittedName>
</protein>
<evidence type="ECO:0000313" key="2">
    <source>
        <dbReference type="EMBL" id="KAH3816219.1"/>
    </source>
</evidence>
<name>A0A9D4GFH6_DREPO</name>
<comment type="caution">
    <text evidence="2">The sequence shown here is derived from an EMBL/GenBank/DDBJ whole genome shotgun (WGS) entry which is preliminary data.</text>
</comment>
<sequence>MCTVFQALDALAFLLELKLQVLGDPTKEAQIWDIVLEGWDLVQRTRKKRNVRF</sequence>
<feature type="signal peptide" evidence="1">
    <location>
        <begin position="1"/>
        <end position="23"/>
    </location>
</feature>
<reference evidence="2" key="2">
    <citation type="submission" date="2020-11" db="EMBL/GenBank/DDBJ databases">
        <authorList>
            <person name="McCartney M.A."/>
            <person name="Auch B."/>
            <person name="Kono T."/>
            <person name="Mallez S."/>
            <person name="Becker A."/>
            <person name="Gohl D.M."/>
            <person name="Silverstein K.A.T."/>
            <person name="Koren S."/>
            <person name="Bechman K.B."/>
            <person name="Herman A."/>
            <person name="Abrahante J.E."/>
            <person name="Garbe J."/>
        </authorList>
    </citation>
    <scope>NUCLEOTIDE SEQUENCE</scope>
    <source>
        <strain evidence="2">Duluth1</strain>
        <tissue evidence="2">Whole animal</tissue>
    </source>
</reference>
<feature type="chain" id="PRO_5038671294" evidence="1">
    <location>
        <begin position="24"/>
        <end position="53"/>
    </location>
</feature>
<dbReference type="EMBL" id="JAIWYP010000005">
    <property type="protein sequence ID" value="KAH3816219.1"/>
    <property type="molecule type" value="Genomic_DNA"/>
</dbReference>